<dbReference type="EMBL" id="CAFAAO010000013">
    <property type="protein sequence ID" value="CAB4807770.1"/>
    <property type="molecule type" value="Genomic_DNA"/>
</dbReference>
<dbReference type="EMBL" id="CAFBPK010000017">
    <property type="protein sequence ID" value="CAB5022970.1"/>
    <property type="molecule type" value="Genomic_DNA"/>
</dbReference>
<evidence type="ECO:0000313" key="6">
    <source>
        <dbReference type="EMBL" id="CAB5022970.1"/>
    </source>
</evidence>
<dbReference type="EMBL" id="CAFBQG010000182">
    <property type="protein sequence ID" value="CAB5054332.1"/>
    <property type="molecule type" value="Genomic_DNA"/>
</dbReference>
<organism evidence="3">
    <name type="scientific">freshwater metagenome</name>
    <dbReference type="NCBI Taxonomy" id="449393"/>
    <lineage>
        <taxon>unclassified sequences</taxon>
        <taxon>metagenomes</taxon>
        <taxon>ecological metagenomes</taxon>
    </lineage>
</organism>
<protein>
    <submittedName>
        <fullName evidence="3">Unannotated protein</fullName>
    </submittedName>
</protein>
<name>A0A6J6R4G6_9ZZZZ</name>
<evidence type="ECO:0000313" key="2">
    <source>
        <dbReference type="EMBL" id="CAB4339812.1"/>
    </source>
</evidence>
<evidence type="ECO:0000313" key="7">
    <source>
        <dbReference type="EMBL" id="CAB5054332.1"/>
    </source>
</evidence>
<evidence type="ECO:0000313" key="4">
    <source>
        <dbReference type="EMBL" id="CAB4807770.1"/>
    </source>
</evidence>
<accession>A0A6J6R4G6</accession>
<evidence type="ECO:0000313" key="3">
    <source>
        <dbReference type="EMBL" id="CAB4717886.1"/>
    </source>
</evidence>
<dbReference type="EMBL" id="CAEZYC010000097">
    <property type="protein sequence ID" value="CAB4717886.1"/>
    <property type="molecule type" value="Genomic_DNA"/>
</dbReference>
<evidence type="ECO:0000313" key="1">
    <source>
        <dbReference type="EMBL" id="CAB4337150.1"/>
    </source>
</evidence>
<sequence length="71" mass="7823">MSWTWIYQTEDGTPAPSLPAEAVLTEFPTQTDAEEYIGQTWEALLAGGVEAVTLYEADREVYGPMSLKPAQ</sequence>
<dbReference type="EMBL" id="CAESAI010000012">
    <property type="protein sequence ID" value="CAB4337150.1"/>
    <property type="molecule type" value="Genomic_DNA"/>
</dbReference>
<evidence type="ECO:0000313" key="5">
    <source>
        <dbReference type="EMBL" id="CAB4847710.1"/>
    </source>
</evidence>
<proteinExistence type="predicted"/>
<dbReference type="AlphaFoldDB" id="A0A6J6R4G6"/>
<dbReference type="EMBL" id="CAFBIX010000020">
    <property type="protein sequence ID" value="CAB4847710.1"/>
    <property type="molecule type" value="Genomic_DNA"/>
</dbReference>
<reference evidence="3" key="1">
    <citation type="submission" date="2020-05" db="EMBL/GenBank/DDBJ databases">
        <authorList>
            <person name="Chiriac C."/>
            <person name="Salcher M."/>
            <person name="Ghai R."/>
            <person name="Kavagutti S V."/>
        </authorList>
    </citation>
    <scope>NUCLEOTIDE SEQUENCE</scope>
</reference>
<gene>
    <name evidence="3" type="ORF">UFOPK2648_01252</name>
    <name evidence="4" type="ORF">UFOPK3037_01070</name>
    <name evidence="5" type="ORF">UFOPK3278_00651</name>
    <name evidence="1" type="ORF">UFOPK3406_00680</name>
    <name evidence="2" type="ORF">UFOPK3925_00882</name>
    <name evidence="6" type="ORF">UFOPK4097_01046</name>
    <name evidence="7" type="ORF">UFOPK4301_01210</name>
</gene>
<dbReference type="EMBL" id="CAESAD010000005">
    <property type="protein sequence ID" value="CAB4339812.1"/>
    <property type="molecule type" value="Genomic_DNA"/>
</dbReference>